<evidence type="ECO:0000313" key="11">
    <source>
        <dbReference type="EMBL" id="VDD91302.1"/>
    </source>
</evidence>
<evidence type="ECO:0000256" key="1">
    <source>
        <dbReference type="ARBA" id="ARBA00001946"/>
    </source>
</evidence>
<dbReference type="PROSITE" id="PS00108">
    <property type="entry name" value="PROTEIN_KINASE_ST"/>
    <property type="match status" value="1"/>
</dbReference>
<comment type="similarity">
    <text evidence="2">Belongs to the protein kinase superfamily. CAMK Ser/Thr protein kinase family.</text>
</comment>
<evidence type="ECO:0000259" key="10">
    <source>
        <dbReference type="PROSITE" id="PS50011"/>
    </source>
</evidence>
<dbReference type="GO" id="GO:0004674">
    <property type="term" value="F:protein serine/threonine kinase activity"/>
    <property type="evidence" value="ECO:0007669"/>
    <property type="project" value="UniProtKB-KW"/>
</dbReference>
<dbReference type="PROSITE" id="PS50011">
    <property type="entry name" value="PROTEIN_KINASE_DOM"/>
    <property type="match status" value="1"/>
</dbReference>
<dbReference type="PANTHER" id="PTHR24349">
    <property type="entry name" value="SERINE/THREONINE-PROTEIN KINASE"/>
    <property type="match status" value="1"/>
</dbReference>
<organism evidence="13">
    <name type="scientific">Enterobius vermicularis</name>
    <name type="common">Human pinworm</name>
    <dbReference type="NCBI Taxonomy" id="51028"/>
    <lineage>
        <taxon>Eukaryota</taxon>
        <taxon>Metazoa</taxon>
        <taxon>Ecdysozoa</taxon>
        <taxon>Nematoda</taxon>
        <taxon>Chromadorea</taxon>
        <taxon>Rhabditida</taxon>
        <taxon>Spirurina</taxon>
        <taxon>Oxyuridomorpha</taxon>
        <taxon>Oxyuroidea</taxon>
        <taxon>Oxyuridae</taxon>
        <taxon>Enterobius</taxon>
    </lineage>
</organism>
<dbReference type="Pfam" id="PF00069">
    <property type="entry name" value="Pkinase"/>
    <property type="match status" value="1"/>
</dbReference>
<feature type="compositionally biased region" description="Polar residues" evidence="9">
    <location>
        <begin position="803"/>
        <end position="823"/>
    </location>
</feature>
<evidence type="ECO:0000256" key="4">
    <source>
        <dbReference type="ARBA" id="ARBA00022679"/>
    </source>
</evidence>
<reference evidence="11 12" key="2">
    <citation type="submission" date="2018-10" db="EMBL/GenBank/DDBJ databases">
        <authorList>
            <consortium name="Pathogen Informatics"/>
        </authorList>
    </citation>
    <scope>NUCLEOTIDE SEQUENCE [LARGE SCALE GENOMIC DNA]</scope>
</reference>
<dbReference type="Proteomes" id="UP000274131">
    <property type="component" value="Unassembled WGS sequence"/>
</dbReference>
<name>A0A0N4V814_ENTVE</name>
<dbReference type="OrthoDB" id="5794026at2759"/>
<dbReference type="STRING" id="51028.A0A0N4V814"/>
<dbReference type="Gene3D" id="1.10.510.10">
    <property type="entry name" value="Transferase(Phosphotransferase) domain 1"/>
    <property type="match status" value="1"/>
</dbReference>
<dbReference type="InterPro" id="IPR000719">
    <property type="entry name" value="Prot_kinase_dom"/>
</dbReference>
<evidence type="ECO:0000256" key="5">
    <source>
        <dbReference type="ARBA" id="ARBA00022741"/>
    </source>
</evidence>
<accession>A0A0N4V814</accession>
<keyword evidence="7 8" id="KW-0067">ATP-binding</keyword>
<keyword evidence="4" id="KW-0808">Transferase</keyword>
<dbReference type="Gene3D" id="3.30.200.20">
    <property type="entry name" value="Phosphorylase Kinase, domain 1"/>
    <property type="match status" value="1"/>
</dbReference>
<reference evidence="13" key="1">
    <citation type="submission" date="2017-02" db="UniProtKB">
        <authorList>
            <consortium name="WormBaseParasite"/>
        </authorList>
    </citation>
    <scope>IDENTIFICATION</scope>
</reference>
<evidence type="ECO:0000256" key="8">
    <source>
        <dbReference type="PROSITE-ProRule" id="PRU10141"/>
    </source>
</evidence>
<dbReference type="InterPro" id="IPR050205">
    <property type="entry name" value="CDPK_Ser/Thr_kinases"/>
</dbReference>
<dbReference type="WBParaSite" id="EVEC_0000647901-mRNA-1">
    <property type="protein sequence ID" value="EVEC_0000647901-mRNA-1"/>
    <property type="gene ID" value="EVEC_0000647901"/>
</dbReference>
<comment type="cofactor">
    <cofactor evidence="1">
        <name>Mg(2+)</name>
        <dbReference type="ChEBI" id="CHEBI:18420"/>
    </cofactor>
</comment>
<keyword evidence="5 8" id="KW-0547">Nucleotide-binding</keyword>
<evidence type="ECO:0000313" key="13">
    <source>
        <dbReference type="WBParaSite" id="EVEC_0000647901-mRNA-1"/>
    </source>
</evidence>
<evidence type="ECO:0000256" key="6">
    <source>
        <dbReference type="ARBA" id="ARBA00022777"/>
    </source>
</evidence>
<keyword evidence="12" id="KW-1185">Reference proteome</keyword>
<feature type="binding site" evidence="8">
    <location>
        <position position="271"/>
    </location>
    <ligand>
        <name>ATP</name>
        <dbReference type="ChEBI" id="CHEBI:30616"/>
    </ligand>
</feature>
<evidence type="ECO:0000256" key="7">
    <source>
        <dbReference type="ARBA" id="ARBA00022840"/>
    </source>
</evidence>
<evidence type="ECO:0000313" key="12">
    <source>
        <dbReference type="Proteomes" id="UP000274131"/>
    </source>
</evidence>
<feature type="domain" description="Protein kinase" evidence="10">
    <location>
        <begin position="242"/>
        <end position="531"/>
    </location>
</feature>
<sequence length="875" mass="98344">MMAMVVVMMRKGRKRREGEKRKRSCHTLLYSFAKRKEAVSTVTAYNSLKKVYSHYVVGKGIKYHGFWCEGKWRRSVESVPVLLLDAPEASDNEDQDNKEDLGQFGIGDQRSLCEPFRAVHGKDWRRTSNSGSATASSTGSFCGGRFSPEMSSVQSPSHVLRALYKHYFREYLLLIYSARFGRDSERFHHIGGEFDDLDDGNSESDEQPAELVPLGMRTLSLSGNKSRRRHQKPRTNFSEFYKLTDEHLGAGAYASVRTGISRASGEEFAIKLVDKHEPGHTRSRILREVETFNLCRGHPNIVQLEEWFEDHDYFYLVFEKMRGGPLLNHIQQKGFFTEQEASKVTRDIASALKYLHDQGIAHRDVKPENVLCSDFDRVSPVKLCDLDLASKAVPPSPPKLPSVNSEPDLASPVGSAEFMAPEVVDAFVGDSLKYDKRCDMWSLGVIVYIMICGYPPFYGQCWRENCGWDQGLPCNDCQEYLFKRIQRGEFDFPEPEWENVSKECKDLICHLLVKNVRERFTADEVLKHPWVRDGAPNTKLQTPGNLFRNDSARDVHQIQEHFNVMNRIEAARRSARMENFELNISKSNGLFINALWGLIVPLVIISLSDDLLIRLKKSENDDTEKEKENIDLGEEVVRATEKNNNSEDTIPTVLKAAPVLTPTNFAGNACNKQAQLPDILTSDTTVKQGRNQVPLVSPALTMSQITVPQGMAVPVPQMTVANQITFCPNGYPQPQPGIPTTVAFTQNPLVNLNGYYMYNHFVPQQVYLPQQMYKFGIMPAQFMAPPPPNSFGLVSPLGLRGSNGYQRSRRGGQNANSKYGGNQTGLHKGIGLVSVQSATALVANSQPAETCQTAMARQDSKSELPPQARETRVNV</sequence>
<protein>
    <submittedName>
        <fullName evidence="13">Protein kinase domain-containing protein</fullName>
    </submittedName>
</protein>
<dbReference type="InterPro" id="IPR017441">
    <property type="entry name" value="Protein_kinase_ATP_BS"/>
</dbReference>
<dbReference type="AlphaFoldDB" id="A0A0N4V814"/>
<dbReference type="PROSITE" id="PS00107">
    <property type="entry name" value="PROTEIN_KINASE_ATP"/>
    <property type="match status" value="1"/>
</dbReference>
<feature type="region of interest" description="Disordered" evidence="9">
    <location>
        <begin position="853"/>
        <end position="875"/>
    </location>
</feature>
<dbReference type="SUPFAM" id="SSF56112">
    <property type="entry name" value="Protein kinase-like (PK-like)"/>
    <property type="match status" value="1"/>
</dbReference>
<dbReference type="FunFam" id="3.30.200.20:FF:000906">
    <property type="entry name" value="CRE-MNK-1 protein"/>
    <property type="match status" value="1"/>
</dbReference>
<dbReference type="EMBL" id="UXUI01008359">
    <property type="protein sequence ID" value="VDD91302.1"/>
    <property type="molecule type" value="Genomic_DNA"/>
</dbReference>
<dbReference type="InterPro" id="IPR011009">
    <property type="entry name" value="Kinase-like_dom_sf"/>
</dbReference>
<evidence type="ECO:0000256" key="9">
    <source>
        <dbReference type="SAM" id="MobiDB-lite"/>
    </source>
</evidence>
<dbReference type="InterPro" id="IPR008271">
    <property type="entry name" value="Ser/Thr_kinase_AS"/>
</dbReference>
<evidence type="ECO:0000256" key="2">
    <source>
        <dbReference type="ARBA" id="ARBA00006692"/>
    </source>
</evidence>
<keyword evidence="6" id="KW-0418">Kinase</keyword>
<proteinExistence type="inferred from homology"/>
<dbReference type="SMART" id="SM00220">
    <property type="entry name" value="S_TKc"/>
    <property type="match status" value="1"/>
</dbReference>
<dbReference type="GO" id="GO:0005524">
    <property type="term" value="F:ATP binding"/>
    <property type="evidence" value="ECO:0007669"/>
    <property type="project" value="UniProtKB-UniRule"/>
</dbReference>
<gene>
    <name evidence="11" type="ORF">EVEC_LOCUS6053</name>
</gene>
<feature type="region of interest" description="Disordered" evidence="9">
    <location>
        <begin position="802"/>
        <end position="823"/>
    </location>
</feature>
<keyword evidence="3" id="KW-0723">Serine/threonine-protein kinase</keyword>
<evidence type="ECO:0000256" key="3">
    <source>
        <dbReference type="ARBA" id="ARBA00022527"/>
    </source>
</evidence>
<dbReference type="FunFam" id="1.10.510.10:FF:000571">
    <property type="entry name" value="Maternal embryonic leucine zipper kinase"/>
    <property type="match status" value="1"/>
</dbReference>